<dbReference type="InterPro" id="IPR040637">
    <property type="entry name" value="Ribosomal_uL10-like_insert"/>
</dbReference>
<evidence type="ECO:0000256" key="3">
    <source>
        <dbReference type="ARBA" id="ARBA00022490"/>
    </source>
</evidence>
<dbReference type="GO" id="GO:0005730">
    <property type="term" value="C:nucleolus"/>
    <property type="evidence" value="ECO:0007669"/>
    <property type="project" value="UniProtKB-SubCell"/>
</dbReference>
<keyword evidence="4 5" id="KW-0539">Nucleus</keyword>
<dbReference type="InterPro" id="IPR043141">
    <property type="entry name" value="Ribosomal_uL10-like_sf"/>
</dbReference>
<evidence type="ECO:0000259" key="7">
    <source>
        <dbReference type="Pfam" id="PF17777"/>
    </source>
</evidence>
<dbReference type="Pfam" id="PF17777">
    <property type="entry name" value="RL10P_insert"/>
    <property type="match status" value="1"/>
</dbReference>
<dbReference type="SUPFAM" id="SSF160369">
    <property type="entry name" value="Ribosomal protein L10-like"/>
    <property type="match status" value="1"/>
</dbReference>
<protein>
    <recommendedName>
        <fullName evidence="5">Ribosome assembly factor mrt4</fullName>
    </recommendedName>
</protein>
<dbReference type="PANTHER" id="PTHR45841:SF1">
    <property type="entry name" value="MRNA TURNOVER PROTEIN 4 HOMOLOG"/>
    <property type="match status" value="1"/>
</dbReference>
<dbReference type="GO" id="GO:0000956">
    <property type="term" value="P:nuclear-transcribed mRNA catabolic process"/>
    <property type="evidence" value="ECO:0007669"/>
    <property type="project" value="TreeGrafter"/>
</dbReference>
<reference evidence="8" key="3">
    <citation type="submission" date="2025-09" db="UniProtKB">
        <authorList>
            <consortium name="Ensembl"/>
        </authorList>
    </citation>
    <scope>IDENTIFICATION</scope>
</reference>
<keyword evidence="5" id="KW-0690">Ribosome biogenesis</keyword>
<reference evidence="8 9" key="1">
    <citation type="submission" date="2018-11" db="EMBL/GenBank/DDBJ databases">
        <title>Haplotype-resolved cattle genomes.</title>
        <authorList>
            <person name="Low W.Y."/>
            <person name="Tearle R."/>
            <person name="Bickhart D.M."/>
            <person name="Rosen B.D."/>
            <person name="Koren S."/>
            <person name="Rhie A."/>
            <person name="Hiendleder S."/>
            <person name="Phillippy A.M."/>
            <person name="Smith T.P.L."/>
            <person name="Williams J.L."/>
        </authorList>
    </citation>
    <scope>NUCLEOTIDE SEQUENCE [LARGE SCALE GENOMIC DNA]</scope>
</reference>
<dbReference type="FunFam" id="3.30.70.1730:FF:000004">
    <property type="entry name" value="Ribosome assembly factor mrt4"/>
    <property type="match status" value="1"/>
</dbReference>
<evidence type="ECO:0000256" key="2">
    <source>
        <dbReference type="ARBA" id="ARBA00008889"/>
    </source>
</evidence>
<comment type="function">
    <text evidence="1 5">Component of the ribosome assembly machinery. Nuclear paralog of the ribosomal protein P0, it binds pre-60S subunits at an early stage of assembly in the nucleolus, and is replaced by P0 in cytoplasmic pre-60S subunits and mature 80S ribosomes.</text>
</comment>
<dbReference type="GO" id="GO:0030687">
    <property type="term" value="C:preribosome, large subunit precursor"/>
    <property type="evidence" value="ECO:0007669"/>
    <property type="project" value="TreeGrafter"/>
</dbReference>
<accession>A0A4W2DGQ2</accession>
<comment type="similarity">
    <text evidence="2 5">Belongs to the universal ribosomal protein uL10 family.</text>
</comment>
<feature type="domain" description="Large ribosomal subunit protein uL10-like insertion" evidence="7">
    <location>
        <begin position="125"/>
        <end position="166"/>
    </location>
</feature>
<dbReference type="PANTHER" id="PTHR45841">
    <property type="entry name" value="MRNA TURNOVER PROTEIN 4 MRTO4"/>
    <property type="match status" value="1"/>
</dbReference>
<dbReference type="AlphaFoldDB" id="A0A4W2DGQ2"/>
<dbReference type="InterPro" id="IPR001790">
    <property type="entry name" value="Ribosomal_uL10"/>
</dbReference>
<comment type="subcellular location">
    <subcellularLocation>
        <location evidence="5">Cytoplasm</location>
    </subcellularLocation>
    <subcellularLocation>
        <location evidence="5">Nucleus</location>
        <location evidence="5">Nucleolus</location>
    </subcellularLocation>
</comment>
<dbReference type="Proteomes" id="UP000314981">
    <property type="component" value="Chromosome 2"/>
</dbReference>
<evidence type="ECO:0000256" key="4">
    <source>
        <dbReference type="ARBA" id="ARBA00023242"/>
    </source>
</evidence>
<evidence type="ECO:0000313" key="9">
    <source>
        <dbReference type="Proteomes" id="UP000314981"/>
    </source>
</evidence>
<name>A0A4W2DGQ2_BOBOX</name>
<dbReference type="GO" id="GO:0006364">
    <property type="term" value="P:rRNA processing"/>
    <property type="evidence" value="ECO:0007669"/>
    <property type="project" value="TreeGrafter"/>
</dbReference>
<dbReference type="GO" id="GO:0003723">
    <property type="term" value="F:RNA binding"/>
    <property type="evidence" value="ECO:0007669"/>
    <property type="project" value="TreeGrafter"/>
</dbReference>
<dbReference type="GO" id="GO:0005737">
    <property type="term" value="C:cytoplasm"/>
    <property type="evidence" value="ECO:0007669"/>
    <property type="project" value="UniProtKB-SubCell"/>
</dbReference>
<dbReference type="STRING" id="30522.A0A4W2DGQ2"/>
<evidence type="ECO:0000313" key="8">
    <source>
        <dbReference type="Ensembl" id="ENSBIXP00000023315.1"/>
    </source>
</evidence>
<gene>
    <name evidence="8" type="primary">MRTO4</name>
</gene>
<organism evidence="8 9">
    <name type="scientific">Bos indicus x Bos taurus</name>
    <name type="common">Hybrid cattle</name>
    <dbReference type="NCBI Taxonomy" id="30522"/>
    <lineage>
        <taxon>Eukaryota</taxon>
        <taxon>Metazoa</taxon>
        <taxon>Chordata</taxon>
        <taxon>Craniata</taxon>
        <taxon>Vertebrata</taxon>
        <taxon>Euteleostomi</taxon>
        <taxon>Mammalia</taxon>
        <taxon>Eutheria</taxon>
        <taxon>Laurasiatheria</taxon>
        <taxon>Artiodactyla</taxon>
        <taxon>Ruminantia</taxon>
        <taxon>Pecora</taxon>
        <taxon>Bovidae</taxon>
        <taxon>Bovinae</taxon>
        <taxon>Bos</taxon>
    </lineage>
</organism>
<proteinExistence type="inferred from homology"/>
<comment type="subunit">
    <text evidence="5">Associates with the pre-60S ribosomal particle.</text>
</comment>
<keyword evidence="3 5" id="KW-0963">Cytoplasm</keyword>
<reference evidence="8" key="2">
    <citation type="submission" date="2025-08" db="UniProtKB">
        <authorList>
            <consortium name="Ensembl"/>
        </authorList>
    </citation>
    <scope>IDENTIFICATION</scope>
</reference>
<dbReference type="Ensembl" id="ENSBIXT00000038837.1">
    <property type="protein sequence ID" value="ENSBIXP00000023315.1"/>
    <property type="gene ID" value="ENSBIXG00000025810.1"/>
</dbReference>
<dbReference type="Gene3D" id="3.30.70.1730">
    <property type="match status" value="1"/>
</dbReference>
<keyword evidence="9" id="KW-1185">Reference proteome</keyword>
<sequence length="349" mass="39043">MPKSKRDKKVSLTKTAKKGLELKQNLIEELRKCVDTYKYLFIFSVANMRNSKLKDIRNAWKHSRMFFGKNKVMMVALGRSPSDEYKDNLHQVSKKLRGEVGLLFTNRTKEEVDEWFTKYTEMDYARAGNKATFTVNLDPGPLEQFPHSMEPQLRQLGLPTALKKGRGVPGAESSQLRAESAGFQARQLSPPRPHLSCGEGYFLSACVFLHDDRTKSARLVVGVNVVRDLEYSSQGTRKEESVPPTIRTPCPRQLTAREEAQCLSCWSLGQRAADPLAPPRPLCWGHCSGSLLCRCGDPAVRLRGVQRGRRADPGAGPRPGEVPTAPSHPPGVRGRDGRVHRHLRPHSPS</sequence>
<feature type="region of interest" description="Disordered" evidence="6">
    <location>
        <begin position="306"/>
        <end position="349"/>
    </location>
</feature>
<evidence type="ECO:0000256" key="5">
    <source>
        <dbReference type="RuleBase" id="RU364039"/>
    </source>
</evidence>
<dbReference type="Pfam" id="PF00466">
    <property type="entry name" value="Ribosomal_L10"/>
    <property type="match status" value="1"/>
</dbReference>
<feature type="compositionally biased region" description="Basic residues" evidence="6">
    <location>
        <begin position="338"/>
        <end position="349"/>
    </location>
</feature>
<dbReference type="InterPro" id="IPR051742">
    <property type="entry name" value="Ribosome_Assembly_uL10"/>
</dbReference>
<evidence type="ECO:0000256" key="6">
    <source>
        <dbReference type="SAM" id="MobiDB-lite"/>
    </source>
</evidence>
<dbReference type="CDD" id="cd05796">
    <property type="entry name" value="Ribosomal_P0_like"/>
    <property type="match status" value="1"/>
</dbReference>
<evidence type="ECO:0000256" key="1">
    <source>
        <dbReference type="ARBA" id="ARBA00004046"/>
    </source>
</evidence>
<dbReference type="InterPro" id="IPR033867">
    <property type="entry name" value="Mrt4"/>
</dbReference>
<dbReference type="GO" id="GO:0000027">
    <property type="term" value="P:ribosomal large subunit assembly"/>
    <property type="evidence" value="ECO:0007669"/>
    <property type="project" value="InterPro"/>
</dbReference>